<protein>
    <submittedName>
        <fullName evidence="2">Galactose mutarotase</fullName>
    </submittedName>
</protein>
<gene>
    <name evidence="2" type="ORF">KTU01_09820</name>
</gene>
<evidence type="ECO:0000313" key="2">
    <source>
        <dbReference type="EMBL" id="GEO94859.1"/>
    </source>
</evidence>
<evidence type="ECO:0000256" key="1">
    <source>
        <dbReference type="SAM" id="MobiDB-lite"/>
    </source>
</evidence>
<dbReference type="Pfam" id="PF01263">
    <property type="entry name" value="Aldose_epim"/>
    <property type="match status" value="1"/>
</dbReference>
<evidence type="ECO:0000313" key="3">
    <source>
        <dbReference type="Proteomes" id="UP000321103"/>
    </source>
</evidence>
<dbReference type="AlphaFoldDB" id="A0A512IAY8"/>
<dbReference type="CDD" id="cd09022">
    <property type="entry name" value="Aldose_epim_Ec_YihR"/>
    <property type="match status" value="1"/>
</dbReference>
<dbReference type="InterPro" id="IPR008183">
    <property type="entry name" value="Aldose_1/G6P_1-epimerase"/>
</dbReference>
<dbReference type="InterPro" id="IPR037480">
    <property type="entry name" value="YihR-like"/>
</dbReference>
<dbReference type="InterPro" id="IPR014718">
    <property type="entry name" value="GH-type_carb-bd"/>
</dbReference>
<dbReference type="Gene3D" id="2.70.98.10">
    <property type="match status" value="1"/>
</dbReference>
<dbReference type="GO" id="GO:0005975">
    <property type="term" value="P:carbohydrate metabolic process"/>
    <property type="evidence" value="ECO:0007669"/>
    <property type="project" value="InterPro"/>
</dbReference>
<reference evidence="2 3" key="1">
    <citation type="submission" date="2019-07" db="EMBL/GenBank/DDBJ databases">
        <title>Whole genome shotgun sequence of Kocuria turfanensis NBRC 107627.</title>
        <authorList>
            <person name="Hosoyama A."/>
            <person name="Uohara A."/>
            <person name="Ohji S."/>
            <person name="Ichikawa N."/>
        </authorList>
    </citation>
    <scope>NUCLEOTIDE SEQUENCE [LARGE SCALE GENOMIC DNA]</scope>
    <source>
        <strain evidence="2 3">NBRC 107627</strain>
    </source>
</reference>
<dbReference type="GO" id="GO:0030246">
    <property type="term" value="F:carbohydrate binding"/>
    <property type="evidence" value="ECO:0007669"/>
    <property type="project" value="InterPro"/>
</dbReference>
<name>A0A512IAY8_9MICC</name>
<dbReference type="STRING" id="388357.GCA_001580365_01306"/>
<feature type="region of interest" description="Disordered" evidence="1">
    <location>
        <begin position="14"/>
        <end position="40"/>
    </location>
</feature>
<dbReference type="InterPro" id="IPR011013">
    <property type="entry name" value="Gal_mutarotase_sf_dom"/>
</dbReference>
<dbReference type="EMBL" id="BJZS01000028">
    <property type="protein sequence ID" value="GEO94859.1"/>
    <property type="molecule type" value="Genomic_DNA"/>
</dbReference>
<sequence length="351" mass="37274">MRCATGGTALIPSIRYALPPPPAQERLPAPGPDRRPGRPTVLAAVASGPTLQEEPVTSFPLAAGGYTALVDTLGAALCALEHDGRALVVAREPGTTTEDFRGVVCAPWPNRLADGRYRFGDRRLEVPVTEPERGTALHGLVFDRDWEVVSSSPTDVVLALRLGADPGYPFAVRVEVHYTLGEDGLRVGIRARNEGETAAPFGCCSHPYVVAGPGNVDDWVLELDASGMLQVSPDRLLPTVLEDTAGGAFDFRAGRPLRGASIDNPFTGLVPRDGRCTVRLTAPDGHGALLGWDPRAAWVQIHTGDHIVGAPRSGLAVEPMDCPPDAFNSGQDLVVLAPGAEHTLDWELRAF</sequence>
<proteinExistence type="predicted"/>
<dbReference type="SUPFAM" id="SSF74650">
    <property type="entry name" value="Galactose mutarotase-like"/>
    <property type="match status" value="1"/>
</dbReference>
<organism evidence="2 3">
    <name type="scientific">Kocuria turfanensis</name>
    <dbReference type="NCBI Taxonomy" id="388357"/>
    <lineage>
        <taxon>Bacteria</taxon>
        <taxon>Bacillati</taxon>
        <taxon>Actinomycetota</taxon>
        <taxon>Actinomycetes</taxon>
        <taxon>Micrococcales</taxon>
        <taxon>Micrococcaceae</taxon>
        <taxon>Kocuria</taxon>
    </lineage>
</organism>
<keyword evidence="3" id="KW-1185">Reference proteome</keyword>
<accession>A0A512IAY8</accession>
<dbReference type="GO" id="GO:0016853">
    <property type="term" value="F:isomerase activity"/>
    <property type="evidence" value="ECO:0007669"/>
    <property type="project" value="InterPro"/>
</dbReference>
<dbReference type="Proteomes" id="UP000321103">
    <property type="component" value="Unassembled WGS sequence"/>
</dbReference>
<comment type="caution">
    <text evidence="2">The sequence shown here is derived from an EMBL/GenBank/DDBJ whole genome shotgun (WGS) entry which is preliminary data.</text>
</comment>